<dbReference type="GeneID" id="14515991"/>
<keyword evidence="2" id="KW-1185">Reference proteome</keyword>
<name>L0MY09_9CAUD</name>
<dbReference type="KEGG" id="vg:14515991"/>
<dbReference type="OrthoDB" id="35100at10239"/>
<dbReference type="EMBL" id="AB767244">
    <property type="protein sequence ID" value="BAM68882.1"/>
    <property type="molecule type" value="Genomic_DNA"/>
</dbReference>
<evidence type="ECO:0000313" key="1">
    <source>
        <dbReference type="EMBL" id="BAM68882.1"/>
    </source>
</evidence>
<protein>
    <submittedName>
        <fullName evidence="1">Uncharacterized protein</fullName>
    </submittedName>
</protein>
<evidence type="ECO:0000313" key="2">
    <source>
        <dbReference type="Proteomes" id="UP000010365"/>
    </source>
</evidence>
<reference evidence="1 2" key="1">
    <citation type="journal article" date="2013" name="Genome Announc.">
        <title>Complete Genome Sequence of a Novel Myovirus Which Infects Atypical Strains of Edwardsiella tarda.</title>
        <authorList>
            <person name="Yasuike M."/>
            <person name="Sugaya E."/>
            <person name="Nakamura Y."/>
            <person name="Shigenobu Y."/>
            <person name="Kawato Y."/>
            <person name="Kai W."/>
            <person name="Nagai S."/>
            <person name="Fujiwara A."/>
            <person name="Sano M."/>
            <person name="Kobayashi T."/>
            <person name="Nakai T."/>
        </authorList>
    </citation>
    <scope>NUCLEOTIDE SEQUENCE [LARGE SCALE GENOMIC DNA]</scope>
</reference>
<organism evidence="1 2">
    <name type="scientific">Edwardsiella phage MSW-3</name>
    <dbReference type="NCBI Taxonomy" id="1264700"/>
    <lineage>
        <taxon>Viruses</taxon>
        <taxon>Duplodnaviria</taxon>
        <taxon>Heunggongvirae</taxon>
        <taxon>Uroviricota</taxon>
        <taxon>Caudoviricetes</taxon>
        <taxon>Yokohamavirus</taxon>
        <taxon>Yokohamavirus MSW3</taxon>
    </lineage>
</organism>
<dbReference type="Proteomes" id="UP000010365">
    <property type="component" value="Segment"/>
</dbReference>
<dbReference type="RefSeq" id="YP_007348974.1">
    <property type="nucleotide sequence ID" value="NC_020082.1"/>
</dbReference>
<accession>L0MY09</accession>
<sequence length="72" mass="7838">MRVNLKCVRSTDGLFTPGRVYPAITVKDTLDFNAVSDCGVSVYVTLTGPFGTFEIVEAETDNTNAQYEALSK</sequence>
<proteinExistence type="predicted"/>